<dbReference type="InterPro" id="IPR014044">
    <property type="entry name" value="CAP_dom"/>
</dbReference>
<feature type="chain" id="PRO_5013249658" evidence="1">
    <location>
        <begin position="23"/>
        <end position="159"/>
    </location>
</feature>
<proteinExistence type="predicted"/>
<evidence type="ECO:0000256" key="1">
    <source>
        <dbReference type="SAM" id="SignalP"/>
    </source>
</evidence>
<dbReference type="EMBL" id="FTPR01000001">
    <property type="protein sequence ID" value="SIT83345.1"/>
    <property type="molecule type" value="Genomic_DNA"/>
</dbReference>
<dbReference type="CDD" id="cd05379">
    <property type="entry name" value="CAP_bacterial"/>
    <property type="match status" value="1"/>
</dbReference>
<dbReference type="PANTHER" id="PTHR31157:SF1">
    <property type="entry name" value="SCP DOMAIN-CONTAINING PROTEIN"/>
    <property type="match status" value="1"/>
</dbReference>
<dbReference type="InterPro" id="IPR035940">
    <property type="entry name" value="CAP_sf"/>
</dbReference>
<dbReference type="Pfam" id="PF00188">
    <property type="entry name" value="CAP"/>
    <property type="match status" value="1"/>
</dbReference>
<feature type="signal peptide" evidence="1">
    <location>
        <begin position="1"/>
        <end position="22"/>
    </location>
</feature>
<dbReference type="Proteomes" id="UP000186997">
    <property type="component" value="Unassembled WGS sequence"/>
</dbReference>
<accession>A0A1R3WYN0</accession>
<sequence>MKMKLLCCALAFMAACNTTTQSQPATIQVSSSSSGYGAGFSADLNAFRARQGLGPLQANPALTRAAQAHAEDMARRDYFSHQAPNGPNGRTFMQRARAGGCAMRSGAENIASGQRSQAEVLTAWQNSRGHRRNMLGRNYTQYGLGRAGNIWVLKLAASC</sequence>
<name>A0A1R3WYN0_9RHOB</name>
<dbReference type="PROSITE" id="PS51257">
    <property type="entry name" value="PROKAR_LIPOPROTEIN"/>
    <property type="match status" value="1"/>
</dbReference>
<protein>
    <submittedName>
        <fullName evidence="3">Cysteine-rich secretory protein family protein</fullName>
    </submittedName>
</protein>
<reference evidence="4" key="1">
    <citation type="submission" date="2017-01" db="EMBL/GenBank/DDBJ databases">
        <authorList>
            <person name="Varghese N."/>
            <person name="Submissions S."/>
        </authorList>
    </citation>
    <scope>NUCLEOTIDE SEQUENCE [LARGE SCALE GENOMIC DNA]</scope>
    <source>
        <strain evidence="4">DSM 29591</strain>
    </source>
</reference>
<dbReference type="RefSeq" id="WP_242654361.1">
    <property type="nucleotide sequence ID" value="NZ_FTPR01000001.1"/>
</dbReference>
<gene>
    <name evidence="3" type="ORF">SAMN05421665_1647</name>
</gene>
<evidence type="ECO:0000313" key="4">
    <source>
        <dbReference type="Proteomes" id="UP000186997"/>
    </source>
</evidence>
<organism evidence="3 4">
    <name type="scientific">Yoonia rosea</name>
    <dbReference type="NCBI Taxonomy" id="287098"/>
    <lineage>
        <taxon>Bacteria</taxon>
        <taxon>Pseudomonadati</taxon>
        <taxon>Pseudomonadota</taxon>
        <taxon>Alphaproteobacteria</taxon>
        <taxon>Rhodobacterales</taxon>
        <taxon>Paracoccaceae</taxon>
        <taxon>Yoonia</taxon>
    </lineage>
</organism>
<keyword evidence="1" id="KW-0732">Signal</keyword>
<evidence type="ECO:0000259" key="2">
    <source>
        <dbReference type="Pfam" id="PF00188"/>
    </source>
</evidence>
<evidence type="ECO:0000313" key="3">
    <source>
        <dbReference type="EMBL" id="SIT83345.1"/>
    </source>
</evidence>
<dbReference type="AlphaFoldDB" id="A0A1R3WYN0"/>
<dbReference type="Gene3D" id="3.40.33.10">
    <property type="entry name" value="CAP"/>
    <property type="match status" value="1"/>
</dbReference>
<keyword evidence="4" id="KW-1185">Reference proteome</keyword>
<dbReference type="PANTHER" id="PTHR31157">
    <property type="entry name" value="SCP DOMAIN-CONTAINING PROTEIN"/>
    <property type="match status" value="1"/>
</dbReference>
<dbReference type="STRING" id="287098.SAMN05421665_1647"/>
<dbReference type="SUPFAM" id="SSF55797">
    <property type="entry name" value="PR-1-like"/>
    <property type="match status" value="1"/>
</dbReference>
<feature type="domain" description="SCP" evidence="2">
    <location>
        <begin position="44"/>
        <end position="147"/>
    </location>
</feature>